<organism evidence="3 4">
    <name type="scientific">Corynebacterium doosanense CAU 212 = DSM 45436</name>
    <dbReference type="NCBI Taxonomy" id="558173"/>
    <lineage>
        <taxon>Bacteria</taxon>
        <taxon>Bacillati</taxon>
        <taxon>Actinomycetota</taxon>
        <taxon>Actinomycetes</taxon>
        <taxon>Mycobacteriales</taxon>
        <taxon>Corynebacteriaceae</taxon>
        <taxon>Corynebacterium</taxon>
    </lineage>
</organism>
<feature type="region of interest" description="Disordered" evidence="1">
    <location>
        <begin position="182"/>
        <end position="211"/>
    </location>
</feature>
<dbReference type="AlphaFoldDB" id="A0A097IGS0"/>
<feature type="transmembrane region" description="Helical" evidence="2">
    <location>
        <begin position="131"/>
        <end position="152"/>
    </location>
</feature>
<keyword evidence="4" id="KW-1185">Reference proteome</keyword>
<evidence type="ECO:0000256" key="2">
    <source>
        <dbReference type="SAM" id="Phobius"/>
    </source>
</evidence>
<accession>A0A097IGS0</accession>
<evidence type="ECO:0000256" key="1">
    <source>
        <dbReference type="SAM" id="MobiDB-lite"/>
    </source>
</evidence>
<name>A0A097IGS0_9CORY</name>
<keyword evidence="2" id="KW-1133">Transmembrane helix</keyword>
<reference evidence="3 4" key="1">
    <citation type="submission" date="2013-09" db="EMBL/GenBank/DDBJ databases">
        <title>Complete genome sequence of Corynebacterium doosanense CAU 212(T) (=DSM 45436(T)), isolated from activated sludge.</title>
        <authorList>
            <person name="Schaffert L."/>
            <person name="Albersmeier A."/>
            <person name="Kalinowski J."/>
            <person name="Ruckert C."/>
        </authorList>
    </citation>
    <scope>NUCLEOTIDE SEQUENCE [LARGE SCALE GENOMIC DNA]</scope>
    <source>
        <strain evidence="3 4">CAU 212</strain>
    </source>
</reference>
<dbReference type="RefSeq" id="WP_018021047.1">
    <property type="nucleotide sequence ID" value="NZ_AQUX01000001.1"/>
</dbReference>
<keyword evidence="2" id="KW-0472">Membrane</keyword>
<gene>
    <name evidence="3" type="ORF">CDOO_08530</name>
</gene>
<dbReference type="KEGG" id="cdo:CDOO_08530"/>
<dbReference type="HOGENOM" id="CLU_094889_0_1_11"/>
<feature type="compositionally biased region" description="Basic residues" evidence="1">
    <location>
        <begin position="201"/>
        <end position="211"/>
    </location>
</feature>
<dbReference type="eggNOG" id="ENOG5031IRR">
    <property type="taxonomic scope" value="Bacteria"/>
</dbReference>
<feature type="transmembrane region" description="Helical" evidence="2">
    <location>
        <begin position="97"/>
        <end position="116"/>
    </location>
</feature>
<proteinExistence type="predicted"/>
<dbReference type="EMBL" id="CP006764">
    <property type="protein sequence ID" value="AIT61297.1"/>
    <property type="molecule type" value="Genomic_DNA"/>
</dbReference>
<keyword evidence="2" id="KW-0812">Transmembrane</keyword>
<dbReference type="Proteomes" id="UP000029914">
    <property type="component" value="Chromosome"/>
</dbReference>
<evidence type="ECO:0000313" key="3">
    <source>
        <dbReference type="EMBL" id="AIT61297.1"/>
    </source>
</evidence>
<feature type="transmembrane region" description="Helical" evidence="2">
    <location>
        <begin position="70"/>
        <end position="90"/>
    </location>
</feature>
<dbReference type="STRING" id="558173.CDOO_08530"/>
<protein>
    <submittedName>
        <fullName evidence="3">Uncharacterized protein</fullName>
    </submittedName>
</protein>
<sequence length="211" mass="23358">MTSPHSNNLAGAEKHAARRMSLDGQQWTLIAAVIIWLAYLVLPHAGGVSGFEVTFARPAAAEAGIKITEYVYAILIGLGIGVLTTLTLITRRAVFGLTAWMLVTVGLFYAVFALWLRQTRSSADDGVNMGVGMYLSILGVLLAVVAYSMVALRRDPEQSHIAEERARREELDEVGLTQRAVMEQERRSMEGNPLLIDDRRRRAAQRHRPED</sequence>
<evidence type="ECO:0000313" key="4">
    <source>
        <dbReference type="Proteomes" id="UP000029914"/>
    </source>
</evidence>
<feature type="transmembrane region" description="Helical" evidence="2">
    <location>
        <begin position="27"/>
        <end position="50"/>
    </location>
</feature>